<dbReference type="EC" id="1.11.1.6" evidence="1"/>
<feature type="domain" description="Catalase core" evidence="2">
    <location>
        <begin position="4"/>
        <end position="340"/>
    </location>
</feature>
<dbReference type="PRINTS" id="PR00067">
    <property type="entry name" value="CATALASE"/>
</dbReference>
<evidence type="ECO:0000256" key="1">
    <source>
        <dbReference type="ARBA" id="ARBA00012314"/>
    </source>
</evidence>
<evidence type="ECO:0000313" key="3">
    <source>
        <dbReference type="EMBL" id="MCL6284235.1"/>
    </source>
</evidence>
<comment type="caution">
    <text evidence="3">The sequence shown here is derived from an EMBL/GenBank/DDBJ whole genome shotgun (WGS) entry which is preliminary data.</text>
</comment>
<gene>
    <name evidence="3" type="ORF">M3P21_11925</name>
</gene>
<dbReference type="InterPro" id="IPR011614">
    <property type="entry name" value="Catalase_core"/>
</dbReference>
<keyword evidence="3" id="KW-0575">Peroxidase</keyword>
<dbReference type="PANTHER" id="PTHR11465">
    <property type="entry name" value="CATALASE"/>
    <property type="match status" value="1"/>
</dbReference>
<sequence>MDDPKLVEDIVHALDIEGGSTERRPVHTIGVGATGVFEASPVAKNYCTAAHFQPSKKPLDVAVRFSNGMGLVEEHDGWSDVRGMAVRFKLSDDRATDLISMTLPVFFAPTPDTFLQFALAARPKECHRETPWQKICDFLKLQLPMPDPYPGQETRPNEGATEFADKHAYAQPAVLQASIIGAPVSYVRASYHAVHTFIVTAPDGTDRWVRFNWQPIAGVLNTNPLEPPVDIYLKEDLEKRLAAGIERFSLMMTIGETGDDFDDPTKQWPPHRKRVMMGLLTLKEVPEDQQTHCEDLSFNPWLLTDGIRASEDPVLKIRKQVYEFSSNRRGGIPCPFSRTEG</sequence>
<dbReference type="PROSITE" id="PS51402">
    <property type="entry name" value="CATALASE_3"/>
    <property type="match status" value="1"/>
</dbReference>
<reference evidence="3" key="1">
    <citation type="submission" date="2022-05" db="EMBL/GenBank/DDBJ databases">
        <authorList>
            <person name="Park J.-S."/>
        </authorList>
    </citation>
    <scope>NUCLEOTIDE SEQUENCE</scope>
    <source>
        <strain evidence="3">2012CJ41-6</strain>
    </source>
</reference>
<dbReference type="EMBL" id="JAMFMB010000013">
    <property type="protein sequence ID" value="MCL6284235.1"/>
    <property type="molecule type" value="Genomic_DNA"/>
</dbReference>
<protein>
    <recommendedName>
        <fullName evidence="1">catalase</fullName>
        <ecNumber evidence="1">1.11.1.6</ecNumber>
    </recommendedName>
</protein>
<keyword evidence="4" id="KW-1185">Reference proteome</keyword>
<dbReference type="SMART" id="SM01060">
    <property type="entry name" value="Catalase"/>
    <property type="match status" value="1"/>
</dbReference>
<keyword evidence="3" id="KW-0560">Oxidoreductase</keyword>
<organism evidence="3 4">
    <name type="scientific">Ruegeria spongiae</name>
    <dbReference type="NCBI Taxonomy" id="2942209"/>
    <lineage>
        <taxon>Bacteria</taxon>
        <taxon>Pseudomonadati</taxon>
        <taxon>Pseudomonadota</taxon>
        <taxon>Alphaproteobacteria</taxon>
        <taxon>Rhodobacterales</taxon>
        <taxon>Roseobacteraceae</taxon>
        <taxon>Ruegeria</taxon>
    </lineage>
</organism>
<accession>A0ABT0Q328</accession>
<proteinExistence type="predicted"/>
<dbReference type="PANTHER" id="PTHR11465:SF62">
    <property type="entry name" value="CATALASE T"/>
    <property type="match status" value="1"/>
</dbReference>
<dbReference type="SUPFAM" id="SSF56634">
    <property type="entry name" value="Heme-dependent catalase-like"/>
    <property type="match status" value="1"/>
</dbReference>
<dbReference type="Proteomes" id="UP001203880">
    <property type="component" value="Unassembled WGS sequence"/>
</dbReference>
<dbReference type="InterPro" id="IPR020835">
    <property type="entry name" value="Catalase_sf"/>
</dbReference>
<dbReference type="Gene3D" id="2.40.180.10">
    <property type="entry name" value="Catalase core domain"/>
    <property type="match status" value="1"/>
</dbReference>
<dbReference type="Gene3D" id="1.20.1280.120">
    <property type="match status" value="1"/>
</dbReference>
<dbReference type="GO" id="GO:0004096">
    <property type="term" value="F:catalase activity"/>
    <property type="evidence" value="ECO:0007669"/>
    <property type="project" value="UniProtKB-EC"/>
</dbReference>
<dbReference type="RefSeq" id="WP_249710231.1">
    <property type="nucleotide sequence ID" value="NZ_JAMFMB010000013.1"/>
</dbReference>
<evidence type="ECO:0000259" key="2">
    <source>
        <dbReference type="SMART" id="SM01060"/>
    </source>
</evidence>
<name>A0ABT0Q328_9RHOB</name>
<dbReference type="Pfam" id="PF00199">
    <property type="entry name" value="Catalase"/>
    <property type="match status" value="2"/>
</dbReference>
<evidence type="ECO:0000313" key="4">
    <source>
        <dbReference type="Proteomes" id="UP001203880"/>
    </source>
</evidence>
<dbReference type="InterPro" id="IPR018028">
    <property type="entry name" value="Catalase"/>
</dbReference>